<evidence type="ECO:0000313" key="3">
    <source>
        <dbReference type="Proteomes" id="UP000615755"/>
    </source>
</evidence>
<dbReference type="RefSeq" id="WP_192508444.1">
    <property type="nucleotide sequence ID" value="NZ_AQGV01000012.1"/>
</dbReference>
<keyword evidence="3" id="KW-1185">Reference proteome</keyword>
<reference evidence="2 3" key="1">
    <citation type="submission" date="2015-03" db="EMBL/GenBank/DDBJ databases">
        <title>Genome sequence of Pseudoalteromonas aurantia.</title>
        <authorList>
            <person name="Xie B.-B."/>
            <person name="Rong J.-C."/>
            <person name="Qin Q.-L."/>
            <person name="Zhang Y.-Z."/>
        </authorList>
    </citation>
    <scope>NUCLEOTIDE SEQUENCE [LARGE SCALE GENOMIC DNA]</scope>
    <source>
        <strain evidence="2 3">208</strain>
    </source>
</reference>
<accession>A0ABR9EEL7</accession>
<name>A0ABR9EEL7_9GAMM</name>
<keyword evidence="1" id="KW-0472">Membrane</keyword>
<proteinExistence type="predicted"/>
<evidence type="ECO:0000313" key="2">
    <source>
        <dbReference type="EMBL" id="MBE0369292.1"/>
    </source>
</evidence>
<comment type="caution">
    <text evidence="2">The sequence shown here is derived from an EMBL/GenBank/DDBJ whole genome shotgun (WGS) entry which is preliminary data.</text>
</comment>
<sequence>MNELQKHKLPLLFIALLVLIKFVLLPWYSWQESLYASNTLLANKVTKSALLLDNESPLEESRQLYNDAINRIKTHFFQESTSEKLKLELQKKLELLLKERTLSSNSIGWQNSYTFPNSQITKHQLSLHFSGDTQNAVAFFLDLAQLPQVLEYEAFNFNLMRQRAGGLGRVSVSVRIAFFEFKERSQ</sequence>
<organism evidence="2 3">
    <name type="scientific">Pseudoalteromonas aurantia 208</name>
    <dbReference type="NCBI Taxonomy" id="1314867"/>
    <lineage>
        <taxon>Bacteria</taxon>
        <taxon>Pseudomonadati</taxon>
        <taxon>Pseudomonadota</taxon>
        <taxon>Gammaproteobacteria</taxon>
        <taxon>Alteromonadales</taxon>
        <taxon>Pseudoalteromonadaceae</taxon>
        <taxon>Pseudoalteromonas</taxon>
    </lineage>
</organism>
<dbReference type="EMBL" id="AQGV01000012">
    <property type="protein sequence ID" value="MBE0369292.1"/>
    <property type="molecule type" value="Genomic_DNA"/>
</dbReference>
<keyword evidence="1" id="KW-0812">Transmembrane</keyword>
<dbReference type="InterPro" id="IPR014717">
    <property type="entry name" value="Transl_elong_EF1B/ribsomal_bS6"/>
</dbReference>
<dbReference type="Gene3D" id="3.30.70.60">
    <property type="match status" value="1"/>
</dbReference>
<dbReference type="Proteomes" id="UP000615755">
    <property type="component" value="Unassembled WGS sequence"/>
</dbReference>
<keyword evidence="1" id="KW-1133">Transmembrane helix</keyword>
<gene>
    <name evidence="2" type="ORF">PAUR_a3110</name>
</gene>
<evidence type="ECO:0000256" key="1">
    <source>
        <dbReference type="SAM" id="Phobius"/>
    </source>
</evidence>
<feature type="transmembrane region" description="Helical" evidence="1">
    <location>
        <begin position="12"/>
        <end position="30"/>
    </location>
</feature>
<protein>
    <submittedName>
        <fullName evidence="2">Uncharacterized protein</fullName>
    </submittedName>
</protein>